<feature type="compositionally biased region" description="Low complexity" evidence="1">
    <location>
        <begin position="72"/>
        <end position="87"/>
    </location>
</feature>
<evidence type="ECO:0000313" key="2">
    <source>
        <dbReference type="EMBL" id="CAD8343302.1"/>
    </source>
</evidence>
<accession>A0A7S0F795</accession>
<feature type="region of interest" description="Disordered" evidence="1">
    <location>
        <begin position="58"/>
        <end position="88"/>
    </location>
</feature>
<sequence>MAVIGHTEARATSASMTATALSSAPSALAAPTATLPFPLPLPPPSCERPRGRLRSADADFRTGTYPSPPPSSVSSAQSFRSLQSSRSHPVRMNSRPVFIDNTTRVYIPVHLPCGVEVRCCPDVFKSAPLVLRSLQIDLSQCLKVLPWSVHHLIRRTRIWLNNSYVYGDLHNPNMLRHTTTHHDETWLVECAHDIPEKACDVEIYNCMDYEQTRLHWNGCGLILHELCHVLHQHVLEDGLDNESVMAAFDTAKKSGLYNQCLRRDWAGQAEDTDTGKFRPILLLQCFFASQARSL</sequence>
<dbReference type="AlphaFoldDB" id="A0A7S0F795"/>
<organism evidence="2">
    <name type="scientific">Craspedostauros australis</name>
    <dbReference type="NCBI Taxonomy" id="1486917"/>
    <lineage>
        <taxon>Eukaryota</taxon>
        <taxon>Sar</taxon>
        <taxon>Stramenopiles</taxon>
        <taxon>Ochrophyta</taxon>
        <taxon>Bacillariophyta</taxon>
        <taxon>Bacillariophyceae</taxon>
        <taxon>Bacillariophycidae</taxon>
        <taxon>Naviculales</taxon>
        <taxon>Naviculaceae</taxon>
        <taxon>Craspedostauros</taxon>
    </lineage>
</organism>
<protein>
    <submittedName>
        <fullName evidence="2">Uncharacterized protein</fullName>
    </submittedName>
</protein>
<evidence type="ECO:0000256" key="1">
    <source>
        <dbReference type="SAM" id="MobiDB-lite"/>
    </source>
</evidence>
<dbReference type="EMBL" id="HBEF01024916">
    <property type="protein sequence ID" value="CAD8343302.1"/>
    <property type="molecule type" value="Transcribed_RNA"/>
</dbReference>
<proteinExistence type="predicted"/>
<reference evidence="2" key="1">
    <citation type="submission" date="2021-01" db="EMBL/GenBank/DDBJ databases">
        <authorList>
            <person name="Corre E."/>
            <person name="Pelletier E."/>
            <person name="Niang G."/>
            <person name="Scheremetjew M."/>
            <person name="Finn R."/>
            <person name="Kale V."/>
            <person name="Holt S."/>
            <person name="Cochrane G."/>
            <person name="Meng A."/>
            <person name="Brown T."/>
            <person name="Cohen L."/>
        </authorList>
    </citation>
    <scope>NUCLEOTIDE SEQUENCE</scope>
    <source>
        <strain evidence="2">CCMP3328</strain>
    </source>
</reference>
<gene>
    <name evidence="2" type="ORF">CAUS1442_LOCUS15437</name>
</gene>
<name>A0A7S0F795_9STRA</name>